<dbReference type="CDD" id="cd16922">
    <property type="entry name" value="HATPase_EvgS-ArcB-TorS-like"/>
    <property type="match status" value="1"/>
</dbReference>
<keyword evidence="6 19" id="KW-0597">Phosphoprotein</keyword>
<evidence type="ECO:0000256" key="6">
    <source>
        <dbReference type="ARBA" id="ARBA00022553"/>
    </source>
</evidence>
<dbReference type="PROSITE" id="PS50885">
    <property type="entry name" value="HAMP"/>
    <property type="match status" value="1"/>
</dbReference>
<dbReference type="SUPFAM" id="SSF47226">
    <property type="entry name" value="Histidine-containing phosphotransfer domain, HPT domain"/>
    <property type="match status" value="1"/>
</dbReference>
<evidence type="ECO:0000256" key="17">
    <source>
        <dbReference type="ARBA" id="ARBA00070152"/>
    </source>
</evidence>
<keyword evidence="7" id="KW-0808">Transferase</keyword>
<dbReference type="InterPro" id="IPR011006">
    <property type="entry name" value="CheY-like_superfamily"/>
</dbReference>
<evidence type="ECO:0000256" key="9">
    <source>
        <dbReference type="ARBA" id="ARBA00022729"/>
    </source>
</evidence>
<feature type="transmembrane region" description="Helical" evidence="21">
    <location>
        <begin position="57"/>
        <end position="77"/>
    </location>
</feature>
<sequence>MRSFLKMSPDSASPRPFRRSIGWVGTTALAMGGSNQSLFLIAALFAGQGDILGQGSAAVPLLILGLLLSYAALPGWIELVMLSPHKVGGIAAACTEAFKPYGQILSTLTGMCYWWGWVPTCGLTAILSATAINQWFLPGVPVPLMACALVCFFTAVNLLGIKWVTRLAVPIATCSAVLAFISALAPVLTGSVDWHKAVDFHLVTPFAGWFGRLTSLMAGLYLIGFAAPAFEAAACHVAETRDPQKNVPRAMKASAAMASVYFIVLPLIWLGTLGAKPLGDDLGQVLGPTFAPVFGAMAKSAAMWFMMFNMFHGTIQPLAGAARTLSQLADDGLAPRCLSWRTRTDVPLVATLATAAFAIVFLLIGDPIWLVAAANFTYLIGITLPSVAVWLMRRHAPDAVRLYRAPRYTIGLGVIAAAIWGASTVLGFQQFGLPTVVFGLAMAYSGAAVYAWRKWEDRRLAGLPGFAPTLHLRLTGAMLLVLALDGAGYILAVSKLPHNQLPLTTALEDIFVAVAMLTITVGIVLPGMIAHSAQDVSNAARKLASGTLRDFSKAMNALGRGDLNAATADINIRRVEVRSNDELGEMARSFNELQAEVASAANGLTDAREGLRSARERLTLANQSLREKVIEQQQLAQALLAAKNVAEEANAAKNQFMARMSHELRTPLNGVLGPADLLLDLNQTGHEHEMLMSIRESGAALKRVIEQILDIAQIEAGSLALQNESFELVELIERTARPHRREAEANGVSFVLDVGNTASAVVWSDPERLRQIVYNLLSNAVKFTRRGSITLSARLMAGEQGDDTLVVAVRDTGPGIAASHHERIFASFSQADESRTREHDGAGIGLFLVRELVARLGGRIELNSTPGHGATFTVSLPVVVERALPTLGQAAHAALDDGVRPVLADDATVPVDEVRGALPAAVTARILVVEDNPTNQAVALAALRRLGLAAQVAADGEEALRLYEQGQFDLILMDCHMPKMDGLQASAAIRTLERARGARAVPIVAVTADLTSANVVQCKAVGMNEVMAKPFTFAELSARVKTYIDVAAAQGAKQSATKDHEAEDAAIIDLACIEELRALADDGMPDILDDIVSTYRTNSALQIGELCRALAEGSLPRIGQIAHALKSSSAYVGAIRFSALMKELEGAATDGDRARVTPLVSDAKLAFTAVSARLGRILEEAASHVRSA</sequence>
<keyword evidence="12 21" id="KW-1133">Transmembrane helix</keyword>
<dbReference type="RefSeq" id="WP_257030322.1">
    <property type="nucleotide sequence ID" value="NZ_JACCAS010000001.1"/>
</dbReference>
<evidence type="ECO:0000259" key="22">
    <source>
        <dbReference type="PROSITE" id="PS50109"/>
    </source>
</evidence>
<dbReference type="EC" id="2.7.13.3" evidence="3"/>
<dbReference type="InterPro" id="IPR003594">
    <property type="entry name" value="HATPase_dom"/>
</dbReference>
<dbReference type="Pfam" id="PF00324">
    <property type="entry name" value="AA_permease"/>
    <property type="match status" value="1"/>
</dbReference>
<dbReference type="Pfam" id="PF00072">
    <property type="entry name" value="Response_reg"/>
    <property type="match status" value="1"/>
</dbReference>
<feature type="transmembrane region" description="Helical" evidence="21">
    <location>
        <begin position="370"/>
        <end position="393"/>
    </location>
</feature>
<dbReference type="GO" id="GO:0003677">
    <property type="term" value="F:DNA binding"/>
    <property type="evidence" value="ECO:0007669"/>
    <property type="project" value="UniProtKB-KW"/>
</dbReference>
<keyword evidence="27" id="KW-1185">Reference proteome</keyword>
<dbReference type="Gene3D" id="3.30.565.10">
    <property type="entry name" value="Histidine kinase-like ATPase, C-terminal domain"/>
    <property type="match status" value="1"/>
</dbReference>
<comment type="subcellular location">
    <subcellularLocation>
        <location evidence="2">Cell inner membrane</location>
        <topology evidence="2">Multi-pass membrane protein</topology>
    </subcellularLocation>
</comment>
<dbReference type="CDD" id="cd06225">
    <property type="entry name" value="HAMP"/>
    <property type="match status" value="1"/>
</dbReference>
<evidence type="ECO:0000256" key="19">
    <source>
        <dbReference type="PROSITE-ProRule" id="PRU00169"/>
    </source>
</evidence>
<reference evidence="26 27" key="1">
    <citation type="submission" date="2020-07" db="EMBL/GenBank/DDBJ databases">
        <title>Exploring microbial biodiversity for novel pathways involved in the catabolism of aromatic compounds derived from lignin.</title>
        <authorList>
            <person name="Elkins J."/>
        </authorList>
    </citation>
    <scope>NUCLEOTIDE SEQUENCE [LARGE SCALE GENOMIC DNA]</scope>
    <source>
        <strain evidence="26 27">H2C3C</strain>
    </source>
</reference>
<dbReference type="AlphaFoldDB" id="A0A7Z0B4B9"/>
<evidence type="ECO:0000256" key="12">
    <source>
        <dbReference type="ARBA" id="ARBA00022989"/>
    </source>
</evidence>
<dbReference type="InterPro" id="IPR036890">
    <property type="entry name" value="HATPase_C_sf"/>
</dbReference>
<feature type="transmembrane region" description="Helical" evidence="21">
    <location>
        <begin position="346"/>
        <end position="364"/>
    </location>
</feature>
<evidence type="ECO:0000256" key="13">
    <source>
        <dbReference type="ARBA" id="ARBA00023012"/>
    </source>
</evidence>
<keyword evidence="20" id="KW-0175">Coiled coil</keyword>
<gene>
    <name evidence="26" type="ORF">GGD40_000515</name>
</gene>
<evidence type="ECO:0000259" key="23">
    <source>
        <dbReference type="PROSITE" id="PS50110"/>
    </source>
</evidence>
<evidence type="ECO:0000256" key="18">
    <source>
        <dbReference type="PROSITE-ProRule" id="PRU00110"/>
    </source>
</evidence>
<dbReference type="Pfam" id="PF00512">
    <property type="entry name" value="HisKA"/>
    <property type="match status" value="1"/>
</dbReference>
<feature type="transmembrane region" description="Helical" evidence="21">
    <location>
        <begin position="21"/>
        <end position="45"/>
    </location>
</feature>
<feature type="transmembrane region" description="Helical" evidence="21">
    <location>
        <begin position="113"/>
        <end position="136"/>
    </location>
</feature>
<keyword evidence="11" id="KW-0547">Nucleotide-binding</keyword>
<comment type="catalytic activity">
    <reaction evidence="1">
        <text>ATP + protein L-histidine = ADP + protein N-phospho-L-histidine.</text>
        <dbReference type="EC" id="2.7.13.3"/>
    </reaction>
</comment>
<feature type="transmembrane region" description="Helical" evidence="21">
    <location>
        <begin position="209"/>
        <end position="230"/>
    </location>
</feature>
<dbReference type="InterPro" id="IPR036641">
    <property type="entry name" value="HPT_dom_sf"/>
</dbReference>
<dbReference type="PROSITE" id="PS50894">
    <property type="entry name" value="HPT"/>
    <property type="match status" value="1"/>
</dbReference>
<keyword evidence="13" id="KW-0902">Two-component regulatory system</keyword>
<evidence type="ECO:0000256" key="4">
    <source>
        <dbReference type="ARBA" id="ARBA00022475"/>
    </source>
</evidence>
<dbReference type="SMART" id="SM00304">
    <property type="entry name" value="HAMP"/>
    <property type="match status" value="1"/>
</dbReference>
<dbReference type="InterPro" id="IPR003660">
    <property type="entry name" value="HAMP_dom"/>
</dbReference>
<comment type="function">
    <text evidence="16">Member of the two-component regulatory system BvgS/BvgA. Phosphorylates BvgA via a four-step phosphorelay in response to environmental signals.</text>
</comment>
<evidence type="ECO:0000256" key="20">
    <source>
        <dbReference type="SAM" id="Coils"/>
    </source>
</evidence>
<dbReference type="InterPro" id="IPR004358">
    <property type="entry name" value="Sig_transdc_His_kin-like_C"/>
</dbReference>
<evidence type="ECO:0000256" key="11">
    <source>
        <dbReference type="ARBA" id="ARBA00022840"/>
    </source>
</evidence>
<dbReference type="PROSITE" id="PS50110">
    <property type="entry name" value="RESPONSE_REGULATORY"/>
    <property type="match status" value="1"/>
</dbReference>
<dbReference type="Pfam" id="PF01627">
    <property type="entry name" value="Hpt"/>
    <property type="match status" value="1"/>
</dbReference>
<feature type="transmembrane region" description="Helical" evidence="21">
    <location>
        <begin position="290"/>
        <end position="308"/>
    </location>
</feature>
<dbReference type="FunFam" id="3.30.565.10:FF:000010">
    <property type="entry name" value="Sensor histidine kinase RcsC"/>
    <property type="match status" value="1"/>
</dbReference>
<keyword evidence="14" id="KW-0843">Virulence</keyword>
<keyword evidence="15 21" id="KW-0472">Membrane</keyword>
<dbReference type="Gene3D" id="1.20.120.160">
    <property type="entry name" value="HPT domain"/>
    <property type="match status" value="1"/>
</dbReference>
<feature type="domain" description="Histidine kinase" evidence="22">
    <location>
        <begin position="659"/>
        <end position="880"/>
    </location>
</feature>
<evidence type="ECO:0000256" key="14">
    <source>
        <dbReference type="ARBA" id="ARBA00023026"/>
    </source>
</evidence>
<dbReference type="Gene3D" id="6.10.340.10">
    <property type="match status" value="1"/>
</dbReference>
<feature type="domain" description="HAMP" evidence="24">
    <location>
        <begin position="542"/>
        <end position="602"/>
    </location>
</feature>
<dbReference type="CDD" id="cd00082">
    <property type="entry name" value="HisKA"/>
    <property type="match status" value="1"/>
</dbReference>
<evidence type="ECO:0000313" key="27">
    <source>
        <dbReference type="Proteomes" id="UP000540929"/>
    </source>
</evidence>
<proteinExistence type="predicted"/>
<dbReference type="Gene3D" id="3.40.50.2300">
    <property type="match status" value="1"/>
</dbReference>
<feature type="modified residue" description="4-aspartylphosphate" evidence="19">
    <location>
        <position position="974"/>
    </location>
</feature>
<feature type="domain" description="HPt" evidence="25">
    <location>
        <begin position="1084"/>
        <end position="1188"/>
    </location>
</feature>
<keyword evidence="4" id="KW-1003">Cell membrane</keyword>
<feature type="transmembrane region" description="Helical" evidence="21">
    <location>
        <begin position="431"/>
        <end position="452"/>
    </location>
</feature>
<feature type="domain" description="Response regulatory" evidence="23">
    <location>
        <begin position="925"/>
        <end position="1044"/>
    </location>
</feature>
<evidence type="ECO:0000256" key="7">
    <source>
        <dbReference type="ARBA" id="ARBA00022679"/>
    </source>
</evidence>
<evidence type="ECO:0000256" key="10">
    <source>
        <dbReference type="ARBA" id="ARBA00022777"/>
    </source>
</evidence>
<evidence type="ECO:0000256" key="16">
    <source>
        <dbReference type="ARBA" id="ARBA00058004"/>
    </source>
</evidence>
<dbReference type="SMART" id="SM00448">
    <property type="entry name" value="REC"/>
    <property type="match status" value="1"/>
</dbReference>
<evidence type="ECO:0000256" key="8">
    <source>
        <dbReference type="ARBA" id="ARBA00022692"/>
    </source>
</evidence>
<dbReference type="PROSITE" id="PS50109">
    <property type="entry name" value="HIS_KIN"/>
    <property type="match status" value="1"/>
</dbReference>
<dbReference type="InterPro" id="IPR001789">
    <property type="entry name" value="Sig_transdc_resp-reg_receiver"/>
</dbReference>
<dbReference type="InterPro" id="IPR004841">
    <property type="entry name" value="AA-permease/SLC12A_dom"/>
</dbReference>
<keyword evidence="26" id="KW-0238">DNA-binding</keyword>
<feature type="modified residue" description="Phosphohistidine" evidence="18">
    <location>
        <position position="1123"/>
    </location>
</feature>
<feature type="transmembrane region" description="Helical" evidence="21">
    <location>
        <begin position="142"/>
        <end position="160"/>
    </location>
</feature>
<evidence type="ECO:0000259" key="24">
    <source>
        <dbReference type="PROSITE" id="PS50885"/>
    </source>
</evidence>
<feature type="transmembrane region" description="Helical" evidence="21">
    <location>
        <begin position="510"/>
        <end position="533"/>
    </location>
</feature>
<feature type="transmembrane region" description="Helical" evidence="21">
    <location>
        <begin position="167"/>
        <end position="189"/>
    </location>
</feature>
<dbReference type="PRINTS" id="PR00344">
    <property type="entry name" value="BCTRLSENSOR"/>
</dbReference>
<evidence type="ECO:0000256" key="2">
    <source>
        <dbReference type="ARBA" id="ARBA00004429"/>
    </source>
</evidence>
<dbReference type="InterPro" id="IPR005467">
    <property type="entry name" value="His_kinase_dom"/>
</dbReference>
<dbReference type="Pfam" id="PF02518">
    <property type="entry name" value="HATPase_c"/>
    <property type="match status" value="1"/>
</dbReference>
<feature type="coiled-coil region" evidence="20">
    <location>
        <begin position="608"/>
        <end position="655"/>
    </location>
</feature>
<dbReference type="SUPFAM" id="SSF52172">
    <property type="entry name" value="CheY-like"/>
    <property type="match status" value="1"/>
</dbReference>
<evidence type="ECO:0000259" key="25">
    <source>
        <dbReference type="PROSITE" id="PS50894"/>
    </source>
</evidence>
<evidence type="ECO:0000256" key="1">
    <source>
        <dbReference type="ARBA" id="ARBA00000085"/>
    </source>
</evidence>
<dbReference type="Pfam" id="PF00672">
    <property type="entry name" value="HAMP"/>
    <property type="match status" value="1"/>
</dbReference>
<accession>A0A7Z0B4B9</accession>
<dbReference type="GO" id="GO:0022857">
    <property type="term" value="F:transmembrane transporter activity"/>
    <property type="evidence" value="ECO:0007669"/>
    <property type="project" value="InterPro"/>
</dbReference>
<evidence type="ECO:0000256" key="3">
    <source>
        <dbReference type="ARBA" id="ARBA00012438"/>
    </source>
</evidence>
<dbReference type="GO" id="GO:0000155">
    <property type="term" value="F:phosphorelay sensor kinase activity"/>
    <property type="evidence" value="ECO:0007669"/>
    <property type="project" value="InterPro"/>
</dbReference>
<feature type="transmembrane region" description="Helical" evidence="21">
    <location>
        <begin position="250"/>
        <end position="270"/>
    </location>
</feature>
<keyword evidence="11" id="KW-0067">ATP-binding</keyword>
<keyword evidence="8 21" id="KW-0812">Transmembrane</keyword>
<evidence type="ECO:0000256" key="15">
    <source>
        <dbReference type="ARBA" id="ARBA00023136"/>
    </source>
</evidence>
<dbReference type="EMBL" id="JACCAS010000001">
    <property type="protein sequence ID" value="NYH21036.1"/>
    <property type="molecule type" value="Genomic_DNA"/>
</dbReference>
<protein>
    <recommendedName>
        <fullName evidence="17">Virulence sensor protein BvgS</fullName>
        <ecNumber evidence="3">2.7.13.3</ecNumber>
    </recommendedName>
</protein>
<feature type="transmembrane region" description="Helical" evidence="21">
    <location>
        <begin position="405"/>
        <end position="425"/>
    </location>
</feature>
<organism evidence="26 27">
    <name type="scientific">Paraburkholderia bryophila</name>
    <dbReference type="NCBI Taxonomy" id="420952"/>
    <lineage>
        <taxon>Bacteria</taxon>
        <taxon>Pseudomonadati</taxon>
        <taxon>Pseudomonadota</taxon>
        <taxon>Betaproteobacteria</taxon>
        <taxon>Burkholderiales</taxon>
        <taxon>Burkholderiaceae</taxon>
        <taxon>Paraburkholderia</taxon>
    </lineage>
</organism>
<dbReference type="InterPro" id="IPR008207">
    <property type="entry name" value="Sig_transdc_His_kin_Hpt_dom"/>
</dbReference>
<evidence type="ECO:0000256" key="5">
    <source>
        <dbReference type="ARBA" id="ARBA00022519"/>
    </source>
</evidence>
<dbReference type="InterPro" id="IPR003661">
    <property type="entry name" value="HisK_dim/P_dom"/>
</dbReference>
<dbReference type="SMART" id="SM00388">
    <property type="entry name" value="HisKA"/>
    <property type="match status" value="1"/>
</dbReference>
<keyword evidence="10 26" id="KW-0418">Kinase</keyword>
<dbReference type="SUPFAM" id="SSF47384">
    <property type="entry name" value="Homodimeric domain of signal transducing histidine kinase"/>
    <property type="match status" value="1"/>
</dbReference>
<keyword evidence="5" id="KW-0997">Cell inner membrane</keyword>
<dbReference type="Proteomes" id="UP000540929">
    <property type="component" value="Unassembled WGS sequence"/>
</dbReference>
<name>A0A7Z0B4B9_9BURK</name>
<dbReference type="SMART" id="SM00387">
    <property type="entry name" value="HATPase_c"/>
    <property type="match status" value="1"/>
</dbReference>
<comment type="caution">
    <text evidence="26">The sequence shown here is derived from an EMBL/GenBank/DDBJ whole genome shotgun (WGS) entry which is preliminary data.</text>
</comment>
<dbReference type="CDD" id="cd17546">
    <property type="entry name" value="REC_hyHK_CKI1_RcsC-like"/>
    <property type="match status" value="1"/>
</dbReference>
<keyword evidence="9" id="KW-0732">Signal</keyword>
<dbReference type="PANTHER" id="PTHR43047">
    <property type="entry name" value="TWO-COMPONENT HISTIDINE PROTEIN KINASE"/>
    <property type="match status" value="1"/>
</dbReference>
<dbReference type="InterPro" id="IPR036097">
    <property type="entry name" value="HisK_dim/P_sf"/>
</dbReference>
<dbReference type="GO" id="GO:0005886">
    <property type="term" value="C:plasma membrane"/>
    <property type="evidence" value="ECO:0007669"/>
    <property type="project" value="UniProtKB-SubCell"/>
</dbReference>
<dbReference type="Gene3D" id="1.20.1740.10">
    <property type="entry name" value="Amino acid/polyamine transporter I"/>
    <property type="match status" value="1"/>
</dbReference>
<dbReference type="SUPFAM" id="SSF55874">
    <property type="entry name" value="ATPase domain of HSP90 chaperone/DNA topoisomerase II/histidine kinase"/>
    <property type="match status" value="1"/>
</dbReference>
<evidence type="ECO:0000256" key="21">
    <source>
        <dbReference type="SAM" id="Phobius"/>
    </source>
</evidence>
<dbReference type="Gene3D" id="1.10.287.130">
    <property type="match status" value="1"/>
</dbReference>
<evidence type="ECO:0000313" key="26">
    <source>
        <dbReference type="EMBL" id="NYH21036.1"/>
    </source>
</evidence>